<dbReference type="AlphaFoldDB" id="A0A2N5N2A3"/>
<feature type="compositionally biased region" description="Basic residues" evidence="1">
    <location>
        <begin position="10"/>
        <end position="74"/>
    </location>
</feature>
<proteinExistence type="predicted"/>
<sequence>MGERPAGPHKPLRRGRPAGCGRRGRWRRGCRERSRRRGRRRRCRERGRRRGRRRRCRERGRQRGRGGRRAQWRRRHRAGLLLKVSHDCSPPSTVV</sequence>
<accession>A0A2N5N2A3</accession>
<protein>
    <submittedName>
        <fullName evidence="2">Uncharacterized protein</fullName>
    </submittedName>
</protein>
<keyword evidence="3" id="KW-1185">Reference proteome</keyword>
<evidence type="ECO:0000313" key="2">
    <source>
        <dbReference type="EMBL" id="PLT44453.1"/>
    </source>
</evidence>
<dbReference type="Proteomes" id="UP000234789">
    <property type="component" value="Unassembled WGS sequence"/>
</dbReference>
<evidence type="ECO:0000313" key="3">
    <source>
        <dbReference type="Proteomes" id="UP000234789"/>
    </source>
</evidence>
<feature type="region of interest" description="Disordered" evidence="1">
    <location>
        <begin position="1"/>
        <end position="74"/>
    </location>
</feature>
<evidence type="ECO:0000256" key="1">
    <source>
        <dbReference type="SAM" id="MobiDB-lite"/>
    </source>
</evidence>
<name>A0A2N5N2A3_9BACL</name>
<comment type="caution">
    <text evidence="2">The sequence shown here is derived from an EMBL/GenBank/DDBJ whole genome shotgun (WGS) entry which is preliminary data.</text>
</comment>
<gene>
    <name evidence="2" type="ORF">B8V81_2884</name>
</gene>
<reference evidence="2 3" key="1">
    <citation type="submission" date="2017-05" db="EMBL/GenBank/DDBJ databases">
        <title>Functional genome analysis of Paenibacillus pasadenensis strain R16: insights on endophytic life style and antifungal activity.</title>
        <authorList>
            <person name="Passera A."/>
            <person name="Marcolungo L."/>
            <person name="Casati P."/>
            <person name="Brasca M."/>
            <person name="Quaglino F."/>
            <person name="Delledonne M."/>
        </authorList>
    </citation>
    <scope>NUCLEOTIDE SEQUENCE [LARGE SCALE GENOMIC DNA]</scope>
    <source>
        <strain evidence="2 3">R16</strain>
    </source>
</reference>
<organism evidence="2 3">
    <name type="scientific">Paenibacillus pasadenensis</name>
    <dbReference type="NCBI Taxonomy" id="217090"/>
    <lineage>
        <taxon>Bacteria</taxon>
        <taxon>Bacillati</taxon>
        <taxon>Bacillota</taxon>
        <taxon>Bacilli</taxon>
        <taxon>Bacillales</taxon>
        <taxon>Paenibacillaceae</taxon>
        <taxon>Paenibacillus</taxon>
    </lineage>
</organism>
<dbReference type="EMBL" id="NFEZ01000004">
    <property type="protein sequence ID" value="PLT44453.1"/>
    <property type="molecule type" value="Genomic_DNA"/>
</dbReference>